<sequence>MADTNIEFDNIPTSIRQPGVYTEYNAHNAVSTLPTNEQNVLIVAPMLGGDTAFSAPTPIYSDTDAKMPLAQALGRI</sequence>
<proteinExistence type="predicted"/>
<name>A0A448MPP4_9PAST</name>
<gene>
    <name evidence="1" type="ORF">NCTC8284_02330</name>
</gene>
<dbReference type="KEGG" id="rpne:NCTC8284_02330"/>
<accession>A0A448MPP4</accession>
<reference evidence="1 2" key="1">
    <citation type="submission" date="2018-12" db="EMBL/GenBank/DDBJ databases">
        <authorList>
            <consortium name="Pathogen Informatics"/>
        </authorList>
    </citation>
    <scope>NUCLEOTIDE SEQUENCE [LARGE SCALE GENOMIC DNA]</scope>
    <source>
        <strain evidence="1 2">NCTC8284</strain>
    </source>
</reference>
<dbReference type="AlphaFoldDB" id="A0A448MPP4"/>
<dbReference type="EMBL" id="LR134405">
    <property type="protein sequence ID" value="VEH67144.1"/>
    <property type="molecule type" value="Genomic_DNA"/>
</dbReference>
<protein>
    <submittedName>
        <fullName evidence="1">Mu-like prophage tail sheath protein gpL</fullName>
    </submittedName>
</protein>
<evidence type="ECO:0000313" key="2">
    <source>
        <dbReference type="Proteomes" id="UP000278733"/>
    </source>
</evidence>
<dbReference type="Proteomes" id="UP000278733">
    <property type="component" value="Chromosome"/>
</dbReference>
<evidence type="ECO:0000313" key="1">
    <source>
        <dbReference type="EMBL" id="VEH67144.1"/>
    </source>
</evidence>
<organism evidence="1 2">
    <name type="scientific">Rodentibacter pneumotropicus</name>
    <dbReference type="NCBI Taxonomy" id="758"/>
    <lineage>
        <taxon>Bacteria</taxon>
        <taxon>Pseudomonadati</taxon>
        <taxon>Pseudomonadota</taxon>
        <taxon>Gammaproteobacteria</taxon>
        <taxon>Pasteurellales</taxon>
        <taxon>Pasteurellaceae</taxon>
        <taxon>Rodentibacter</taxon>
    </lineage>
</organism>